<organism evidence="1 2">
    <name type="scientific">Castanea mollissima</name>
    <name type="common">Chinese chestnut</name>
    <dbReference type="NCBI Taxonomy" id="60419"/>
    <lineage>
        <taxon>Eukaryota</taxon>
        <taxon>Viridiplantae</taxon>
        <taxon>Streptophyta</taxon>
        <taxon>Embryophyta</taxon>
        <taxon>Tracheophyta</taxon>
        <taxon>Spermatophyta</taxon>
        <taxon>Magnoliopsida</taxon>
        <taxon>eudicotyledons</taxon>
        <taxon>Gunneridae</taxon>
        <taxon>Pentapetalae</taxon>
        <taxon>rosids</taxon>
        <taxon>fabids</taxon>
        <taxon>Fagales</taxon>
        <taxon>Fagaceae</taxon>
        <taxon>Castanea</taxon>
    </lineage>
</organism>
<keyword evidence="2" id="KW-1185">Reference proteome</keyword>
<dbReference type="EMBL" id="JRKL02000193">
    <property type="protein sequence ID" value="KAF3973984.1"/>
    <property type="molecule type" value="Genomic_DNA"/>
</dbReference>
<reference evidence="1" key="1">
    <citation type="submission" date="2020-03" db="EMBL/GenBank/DDBJ databases">
        <title>Castanea mollissima Vanexum genome sequencing.</title>
        <authorList>
            <person name="Staton M."/>
        </authorList>
    </citation>
    <scope>NUCLEOTIDE SEQUENCE</scope>
    <source>
        <tissue evidence="1">Leaf</tissue>
    </source>
</reference>
<evidence type="ECO:0000313" key="2">
    <source>
        <dbReference type="Proteomes" id="UP000737018"/>
    </source>
</evidence>
<comment type="caution">
    <text evidence="1">The sequence shown here is derived from an EMBL/GenBank/DDBJ whole genome shotgun (WGS) entry which is preliminary data.</text>
</comment>
<gene>
    <name evidence="1" type="ORF">CMV_002630</name>
</gene>
<protein>
    <submittedName>
        <fullName evidence="1">Uncharacterized protein</fullName>
    </submittedName>
</protein>
<dbReference type="OrthoDB" id="974159at2759"/>
<accession>A0A8J4RUF0</accession>
<evidence type="ECO:0000313" key="1">
    <source>
        <dbReference type="EMBL" id="KAF3973984.1"/>
    </source>
</evidence>
<name>A0A8J4RUF0_9ROSI</name>
<sequence length="219" mass="25082">MKKNRVVTHDDTTQQRSVDSVGEFQTDSGLHLLPWETSGVDDRGHGYNNRFRKTFGGGFSFFKDFVMISSSYKTPKLKTAESLPTRWLSGRDLKKVALFGCPSLTKKNVFAAKRLRKFFEIQENTVCSKCVLKQSCKFVNQSVWKGDTKNLNLAVVMRVIIFYALELARPELGMPNEIQDLHVFHGPIIIRIESMSVNLLLGIEKLLWQCALIRNSFFR</sequence>
<dbReference type="AlphaFoldDB" id="A0A8J4RUF0"/>
<proteinExistence type="predicted"/>
<dbReference type="Proteomes" id="UP000737018">
    <property type="component" value="Unassembled WGS sequence"/>
</dbReference>